<dbReference type="OrthoDB" id="9797790at2"/>
<keyword evidence="12" id="KW-1185">Reference proteome</keyword>
<name>N6Z535_THAL4</name>
<feature type="transmembrane region" description="Helical" evidence="10">
    <location>
        <begin position="172"/>
        <end position="202"/>
    </location>
</feature>
<dbReference type="NCBIfam" id="TIGR01400">
    <property type="entry name" value="fliR"/>
    <property type="match status" value="1"/>
</dbReference>
<evidence type="ECO:0000256" key="1">
    <source>
        <dbReference type="ARBA" id="ARBA00002578"/>
    </source>
</evidence>
<keyword evidence="11" id="KW-0966">Cell projection</keyword>
<evidence type="ECO:0000256" key="9">
    <source>
        <dbReference type="NCBIfam" id="TIGR01400"/>
    </source>
</evidence>
<evidence type="ECO:0000256" key="8">
    <source>
        <dbReference type="ARBA" id="ARBA00023143"/>
    </source>
</evidence>
<evidence type="ECO:0000256" key="5">
    <source>
        <dbReference type="ARBA" id="ARBA00022692"/>
    </source>
</evidence>
<feature type="transmembrane region" description="Helical" evidence="10">
    <location>
        <begin position="40"/>
        <end position="58"/>
    </location>
</feature>
<dbReference type="InterPro" id="IPR002010">
    <property type="entry name" value="T3SS_IM_R"/>
</dbReference>
<proteinExistence type="inferred from homology"/>
<evidence type="ECO:0000313" key="11">
    <source>
        <dbReference type="EMBL" id="ENO89533.1"/>
    </source>
</evidence>
<feature type="transmembrane region" description="Helical" evidence="10">
    <location>
        <begin position="12"/>
        <end position="33"/>
    </location>
</feature>
<keyword evidence="6 10" id="KW-1133">Transmembrane helix</keyword>
<dbReference type="PANTHER" id="PTHR30065:SF8">
    <property type="entry name" value="FLAGELLAR BIOSYNTHETIC PROTEIN FLIR"/>
    <property type="match status" value="1"/>
</dbReference>
<feature type="transmembrane region" description="Helical" evidence="10">
    <location>
        <begin position="64"/>
        <end position="85"/>
    </location>
</feature>
<dbReference type="Pfam" id="PF01311">
    <property type="entry name" value="Bac_export_1"/>
    <property type="match status" value="1"/>
</dbReference>
<keyword evidence="5 10" id="KW-0812">Transmembrane</keyword>
<evidence type="ECO:0000256" key="2">
    <source>
        <dbReference type="ARBA" id="ARBA00009772"/>
    </source>
</evidence>
<dbReference type="GO" id="GO:0006605">
    <property type="term" value="P:protein targeting"/>
    <property type="evidence" value="ECO:0007669"/>
    <property type="project" value="UniProtKB-UniRule"/>
</dbReference>
<dbReference type="PANTHER" id="PTHR30065">
    <property type="entry name" value="FLAGELLAR BIOSYNTHETIC PROTEIN FLIR"/>
    <property type="match status" value="1"/>
</dbReference>
<reference evidence="11 12" key="1">
    <citation type="submission" date="2012-09" db="EMBL/GenBank/DDBJ databases">
        <title>Draft Genome Sequences of 6 Strains from Genus Thauera.</title>
        <authorList>
            <person name="Liu B."/>
            <person name="Shapleigh J.P."/>
            <person name="Frostegard A.H."/>
        </authorList>
    </citation>
    <scope>NUCLEOTIDE SEQUENCE [LARGE SCALE GENOMIC DNA]</scope>
    <source>
        <strain evidence="12">47Lol / DSM 12138</strain>
    </source>
</reference>
<comment type="similarity">
    <text evidence="2 10">Belongs to the FliR/MopE/SpaR family.</text>
</comment>
<dbReference type="PRINTS" id="PR00953">
    <property type="entry name" value="TYPE3IMRPROT"/>
</dbReference>
<gene>
    <name evidence="11" type="ORF">C666_05755</name>
</gene>
<dbReference type="EMBL" id="AMXE01000013">
    <property type="protein sequence ID" value="ENO89533.1"/>
    <property type="molecule type" value="Genomic_DNA"/>
</dbReference>
<accession>N6Z535</accession>
<sequence>MLSVSAAQLDAWLAAAMFPLARLLGLFASAPVFSNRGAPARVRLAIGLGVGIALLPAMPPMPEVAPGSGLGLAIFGQQIFIGIAVGFMMRLVFAAVDMAGALIGMQMGLSFAIFFDPDAGGQTAVLSDFLSLIATLLFLAVNGHLLMIEVLVRSFEWLPVGTDAIRADGWGYIARAGAAVFAAGLLLSLPVIGVLLVANVSLGVLTRAAPQLNLFAVGFPVTLTAGFVGVLLIMTNFAPVLQSLFERGFDEIDRMLELLAPLQAPPPPR</sequence>
<organism evidence="11 12">
    <name type="scientific">Thauera linaloolentis (strain DSM 12138 / JCM 21573 / CCUG 41526 / CIP 105981 / IAM 15112 / NBRC 102519 / 47Lol)</name>
    <dbReference type="NCBI Taxonomy" id="1123367"/>
    <lineage>
        <taxon>Bacteria</taxon>
        <taxon>Pseudomonadati</taxon>
        <taxon>Pseudomonadota</taxon>
        <taxon>Betaproteobacteria</taxon>
        <taxon>Rhodocyclales</taxon>
        <taxon>Zoogloeaceae</taxon>
        <taxon>Thauera</taxon>
    </lineage>
</organism>
<comment type="caution">
    <text evidence="11">The sequence shown here is derived from an EMBL/GenBank/DDBJ whole genome shotgun (WGS) entry which is preliminary data.</text>
</comment>
<comment type="function">
    <text evidence="1 10">Role in flagellar biosynthesis.</text>
</comment>
<evidence type="ECO:0000256" key="4">
    <source>
        <dbReference type="ARBA" id="ARBA00022475"/>
    </source>
</evidence>
<keyword evidence="8 10" id="KW-0975">Bacterial flagellum</keyword>
<keyword evidence="4 10" id="KW-1003">Cell membrane</keyword>
<evidence type="ECO:0000313" key="12">
    <source>
        <dbReference type="Proteomes" id="UP000013232"/>
    </source>
</evidence>
<evidence type="ECO:0000256" key="6">
    <source>
        <dbReference type="ARBA" id="ARBA00022989"/>
    </source>
</evidence>
<dbReference type="STRING" id="1123367.GCA_000621305_00232"/>
<feature type="transmembrane region" description="Helical" evidence="10">
    <location>
        <begin position="129"/>
        <end position="152"/>
    </location>
</feature>
<evidence type="ECO:0000256" key="7">
    <source>
        <dbReference type="ARBA" id="ARBA00023136"/>
    </source>
</evidence>
<dbReference type="GO" id="GO:0005886">
    <property type="term" value="C:plasma membrane"/>
    <property type="evidence" value="ECO:0007669"/>
    <property type="project" value="UniProtKB-SubCell"/>
</dbReference>
<protein>
    <recommendedName>
        <fullName evidence="3 9">Flagellar biosynthetic protein FliR</fullName>
    </recommendedName>
</protein>
<feature type="transmembrane region" description="Helical" evidence="10">
    <location>
        <begin position="214"/>
        <end position="237"/>
    </location>
</feature>
<dbReference type="AlphaFoldDB" id="N6Z535"/>
<evidence type="ECO:0000256" key="3">
    <source>
        <dbReference type="ARBA" id="ARBA00021717"/>
    </source>
</evidence>
<feature type="transmembrane region" description="Helical" evidence="10">
    <location>
        <begin position="92"/>
        <end position="114"/>
    </location>
</feature>
<keyword evidence="11" id="KW-0969">Cilium</keyword>
<comment type="subcellular location">
    <subcellularLocation>
        <location evidence="10">Cell membrane</location>
        <topology evidence="10">Multi-pass membrane protein</topology>
    </subcellularLocation>
    <subcellularLocation>
        <location evidence="10">Bacterial flagellum basal body</location>
    </subcellularLocation>
</comment>
<dbReference type="RefSeq" id="WP_004335310.1">
    <property type="nucleotide sequence ID" value="NZ_AMXE01000013.1"/>
</dbReference>
<keyword evidence="7 10" id="KW-0472">Membrane</keyword>
<dbReference type="InterPro" id="IPR006303">
    <property type="entry name" value="FliR"/>
</dbReference>
<dbReference type="GO" id="GO:0044780">
    <property type="term" value="P:bacterial-type flagellum assembly"/>
    <property type="evidence" value="ECO:0007669"/>
    <property type="project" value="UniProtKB-UniRule"/>
</dbReference>
<dbReference type="GO" id="GO:0009425">
    <property type="term" value="C:bacterial-type flagellum basal body"/>
    <property type="evidence" value="ECO:0007669"/>
    <property type="project" value="UniProtKB-SubCell"/>
</dbReference>
<dbReference type="Proteomes" id="UP000013232">
    <property type="component" value="Unassembled WGS sequence"/>
</dbReference>
<dbReference type="eggNOG" id="COG1684">
    <property type="taxonomic scope" value="Bacteria"/>
</dbReference>
<keyword evidence="11" id="KW-0282">Flagellum</keyword>
<evidence type="ECO:0000256" key="10">
    <source>
        <dbReference type="RuleBase" id="RU362071"/>
    </source>
</evidence>